<dbReference type="SUPFAM" id="SSF159234">
    <property type="entry name" value="FomD-like"/>
    <property type="match status" value="1"/>
</dbReference>
<sequence length="180" mass="21889">MKKRFLHRNDWTRIIQRDYSIEQRNDKDFNGFIALIKMNEVKEPLITEYLIKKVCIVDNNYLWLQQLPLNENFAITSMFNENREIIQWYIDITYGNGVENGEPYMMDLFLDIVVLPTGEIIEKDKDELEEALHNNWITKSQYDFAYRVFNQVLKQIHEDTFKYYDLSFKHRDYLLGKIRE</sequence>
<dbReference type="EMBL" id="CP113527">
    <property type="protein sequence ID" value="WDV05032.1"/>
    <property type="molecule type" value="Genomic_DNA"/>
</dbReference>
<evidence type="ECO:0000313" key="2">
    <source>
        <dbReference type="EMBL" id="WDV05032.1"/>
    </source>
</evidence>
<accession>A0AAJ5RI66</accession>
<dbReference type="InterPro" id="IPR035930">
    <property type="entry name" value="FomD-like_sf"/>
</dbReference>
<feature type="domain" description="DUF402" evidence="1">
    <location>
        <begin position="51"/>
        <end position="160"/>
    </location>
</feature>
<dbReference type="Gene3D" id="2.40.380.10">
    <property type="entry name" value="FomD-like"/>
    <property type="match status" value="1"/>
</dbReference>
<proteinExistence type="predicted"/>
<dbReference type="InterPro" id="IPR007295">
    <property type="entry name" value="DUF402"/>
</dbReference>
<reference evidence="2" key="1">
    <citation type="submission" date="2022-11" db="EMBL/GenBank/DDBJ databases">
        <title>Lysinibacillus irui.</title>
        <authorList>
            <person name="Akintayo S.O."/>
        </authorList>
    </citation>
    <scope>NUCLEOTIDE SEQUENCE</scope>
    <source>
        <strain evidence="2">IRB4-01</strain>
    </source>
</reference>
<dbReference type="AlphaFoldDB" id="A0AAJ5RI66"/>
<dbReference type="PANTHER" id="PTHR41271">
    <property type="entry name" value="DUF402 DOMAIN-CONTAINING PROTEIN"/>
    <property type="match status" value="1"/>
</dbReference>
<dbReference type="Proteomes" id="UP001219585">
    <property type="component" value="Chromosome"/>
</dbReference>
<name>A0AAJ5RI66_9BACI</name>
<gene>
    <name evidence="2" type="ORF">OU989_11945</name>
</gene>
<evidence type="ECO:0000313" key="3">
    <source>
        <dbReference type="Proteomes" id="UP001219585"/>
    </source>
</evidence>
<dbReference type="Pfam" id="PF04167">
    <property type="entry name" value="DUF402"/>
    <property type="match status" value="1"/>
</dbReference>
<organism evidence="2 3">
    <name type="scientific">Lysinibacillus irui</name>
    <dbReference type="NCBI Taxonomy" id="2998077"/>
    <lineage>
        <taxon>Bacteria</taxon>
        <taxon>Bacillati</taxon>
        <taxon>Bacillota</taxon>
        <taxon>Bacilli</taxon>
        <taxon>Bacillales</taxon>
        <taxon>Bacillaceae</taxon>
        <taxon>Lysinibacillus</taxon>
    </lineage>
</organism>
<dbReference type="PANTHER" id="PTHR41271:SF1">
    <property type="entry name" value="DUF402 DOMAIN-CONTAINING PROTEIN"/>
    <property type="match status" value="1"/>
</dbReference>
<dbReference type="KEGG" id="liu:OU989_11945"/>
<evidence type="ECO:0000259" key="1">
    <source>
        <dbReference type="Pfam" id="PF04167"/>
    </source>
</evidence>
<dbReference type="RefSeq" id="WP_274793265.1">
    <property type="nucleotide sequence ID" value="NZ_CP113527.1"/>
</dbReference>
<protein>
    <submittedName>
        <fullName evidence="2">DUF402 domain-containing protein</fullName>
    </submittedName>
</protein>